<dbReference type="Pfam" id="PF00122">
    <property type="entry name" value="E1-E2_ATPase"/>
    <property type="match status" value="1"/>
</dbReference>
<organism evidence="5 6">
    <name type="scientific">Helcobacillus massiliensis</name>
    <dbReference type="NCBI Taxonomy" id="521392"/>
    <lineage>
        <taxon>Bacteria</taxon>
        <taxon>Bacillati</taxon>
        <taxon>Actinomycetota</taxon>
        <taxon>Actinomycetes</taxon>
        <taxon>Micrococcales</taxon>
        <taxon>Dermabacteraceae</taxon>
        <taxon>Helcobacillus</taxon>
    </lineage>
</organism>
<feature type="non-terminal residue" evidence="5">
    <location>
        <position position="113"/>
    </location>
</feature>
<protein>
    <submittedName>
        <fullName evidence="5">Cation transport ATPase</fullName>
    </submittedName>
</protein>
<dbReference type="PANTHER" id="PTHR48085:SF5">
    <property type="entry name" value="CADMIUM_ZINC-TRANSPORTING ATPASE HMA4-RELATED"/>
    <property type="match status" value="1"/>
</dbReference>
<evidence type="ECO:0000256" key="1">
    <source>
        <dbReference type="ARBA" id="ARBA00004141"/>
    </source>
</evidence>
<dbReference type="GO" id="GO:0022857">
    <property type="term" value="F:transmembrane transporter activity"/>
    <property type="evidence" value="ECO:0007669"/>
    <property type="project" value="TreeGrafter"/>
</dbReference>
<reference evidence="5 6" key="1">
    <citation type="submission" date="2020-08" db="EMBL/GenBank/DDBJ databases">
        <title>Sequencing the genomes of 1000 actinobacteria strains.</title>
        <authorList>
            <person name="Klenk H.-P."/>
        </authorList>
    </citation>
    <scope>NUCLEOTIDE SEQUENCE [LARGE SCALE GENOMIC DNA]</scope>
    <source>
        <strain evidence="5 6">DSM 23040</strain>
    </source>
</reference>
<comment type="similarity">
    <text evidence="2">Belongs to the cation transport ATPase (P-type) (TC 3.A.3) family. Type IB subfamily.</text>
</comment>
<keyword evidence="3" id="KW-0812">Transmembrane</keyword>
<feature type="transmembrane region" description="Helical" evidence="3">
    <location>
        <begin position="35"/>
        <end position="53"/>
    </location>
</feature>
<dbReference type="PANTHER" id="PTHR48085">
    <property type="entry name" value="CADMIUM/ZINC-TRANSPORTING ATPASE HMA2-RELATED"/>
    <property type="match status" value="1"/>
</dbReference>
<dbReference type="InterPro" id="IPR051014">
    <property type="entry name" value="Cation_Transport_ATPase_IB"/>
</dbReference>
<dbReference type="InterPro" id="IPR059000">
    <property type="entry name" value="ATPase_P-type_domA"/>
</dbReference>
<dbReference type="Gene3D" id="2.70.150.10">
    <property type="entry name" value="Calcium-transporting ATPase, cytoplasmic transduction domain A"/>
    <property type="match status" value="1"/>
</dbReference>
<dbReference type="SUPFAM" id="SSF81653">
    <property type="entry name" value="Calcium ATPase, transduction domain A"/>
    <property type="match status" value="1"/>
</dbReference>
<proteinExistence type="inferred from homology"/>
<dbReference type="InterPro" id="IPR008250">
    <property type="entry name" value="ATPase_P-typ_transduc_dom_A_sf"/>
</dbReference>
<sequence>MTSHLRALRYRAFSIDLLVTTAVTGALVIGEFVEAGVVAFLFVVGSWLEARTLERTRRSVSDLLDIAPEEADVIRDGRTITGEPVPAEKSEGDLVYAGTMAADGFLTVRADSV</sequence>
<accession>A0A839QYM7</accession>
<gene>
    <name evidence="5" type="ORF">FHX50_002257</name>
</gene>
<keyword evidence="3" id="KW-0472">Membrane</keyword>
<dbReference type="GO" id="GO:0016020">
    <property type="term" value="C:membrane"/>
    <property type="evidence" value="ECO:0007669"/>
    <property type="project" value="TreeGrafter"/>
</dbReference>
<dbReference type="AlphaFoldDB" id="A0A839QYM7"/>
<keyword evidence="6" id="KW-1185">Reference proteome</keyword>
<comment type="caution">
    <text evidence="5">The sequence shown here is derived from an EMBL/GenBank/DDBJ whole genome shotgun (WGS) entry which is preliminary data.</text>
</comment>
<name>A0A839QYM7_9MICO</name>
<dbReference type="Proteomes" id="UP000568050">
    <property type="component" value="Unassembled WGS sequence"/>
</dbReference>
<keyword evidence="3" id="KW-1133">Transmembrane helix</keyword>
<evidence type="ECO:0000313" key="5">
    <source>
        <dbReference type="EMBL" id="MBB3023950.1"/>
    </source>
</evidence>
<feature type="domain" description="P-type ATPase A" evidence="4">
    <location>
        <begin position="76"/>
        <end position="111"/>
    </location>
</feature>
<dbReference type="EMBL" id="JACHWP010000018">
    <property type="protein sequence ID" value="MBB3023950.1"/>
    <property type="molecule type" value="Genomic_DNA"/>
</dbReference>
<evidence type="ECO:0000313" key="6">
    <source>
        <dbReference type="Proteomes" id="UP000568050"/>
    </source>
</evidence>
<comment type="subcellular location">
    <subcellularLocation>
        <location evidence="1">Membrane</location>
        <topology evidence="1">Multi-pass membrane protein</topology>
    </subcellularLocation>
</comment>
<evidence type="ECO:0000259" key="4">
    <source>
        <dbReference type="Pfam" id="PF00122"/>
    </source>
</evidence>
<evidence type="ECO:0000256" key="2">
    <source>
        <dbReference type="ARBA" id="ARBA00006024"/>
    </source>
</evidence>
<evidence type="ECO:0000256" key="3">
    <source>
        <dbReference type="SAM" id="Phobius"/>
    </source>
</evidence>